<comment type="caution">
    <text evidence="5">The sequence shown here is derived from an EMBL/GenBank/DDBJ whole genome shotgun (WGS) entry which is preliminary data.</text>
</comment>
<dbReference type="Proteomes" id="UP000660611">
    <property type="component" value="Unassembled WGS sequence"/>
</dbReference>
<keyword evidence="3 4" id="KW-0408">Iron</keyword>
<comment type="similarity">
    <text evidence="2 4">Belongs to the cytochrome P450 family.</text>
</comment>
<dbReference type="PROSITE" id="PS00086">
    <property type="entry name" value="CYTOCHROME_P450"/>
    <property type="match status" value="1"/>
</dbReference>
<dbReference type="GO" id="GO:0020037">
    <property type="term" value="F:heme binding"/>
    <property type="evidence" value="ECO:0007669"/>
    <property type="project" value="InterPro"/>
</dbReference>
<feature type="binding site" description="axial binding residue" evidence="3">
    <location>
        <position position="393"/>
    </location>
    <ligand>
        <name>heme</name>
        <dbReference type="ChEBI" id="CHEBI:30413"/>
    </ligand>
    <ligandPart>
        <name>Fe</name>
        <dbReference type="ChEBI" id="CHEBI:18248"/>
    </ligandPart>
</feature>
<dbReference type="Pfam" id="PF00067">
    <property type="entry name" value="p450"/>
    <property type="match status" value="1"/>
</dbReference>
<dbReference type="PANTHER" id="PTHR24305">
    <property type="entry name" value="CYTOCHROME P450"/>
    <property type="match status" value="1"/>
</dbReference>
<keyword evidence="4" id="KW-0560">Oxidoreductase</keyword>
<dbReference type="AlphaFoldDB" id="A0A919UH44"/>
<dbReference type="PRINTS" id="PR00463">
    <property type="entry name" value="EP450I"/>
</dbReference>
<gene>
    <name evidence="5" type="ORF">Dsi01nite_092760</name>
</gene>
<name>A0A919UH44_9ACTN</name>
<evidence type="ECO:0000256" key="2">
    <source>
        <dbReference type="ARBA" id="ARBA00010617"/>
    </source>
</evidence>
<proteinExistence type="inferred from homology"/>
<evidence type="ECO:0000313" key="5">
    <source>
        <dbReference type="EMBL" id="GIG51235.1"/>
    </source>
</evidence>
<dbReference type="GO" id="GO:0004497">
    <property type="term" value="F:monooxygenase activity"/>
    <property type="evidence" value="ECO:0007669"/>
    <property type="project" value="UniProtKB-KW"/>
</dbReference>
<evidence type="ECO:0000256" key="3">
    <source>
        <dbReference type="PIRSR" id="PIRSR602401-1"/>
    </source>
</evidence>
<comment type="cofactor">
    <cofactor evidence="1 3">
        <name>heme</name>
        <dbReference type="ChEBI" id="CHEBI:30413"/>
    </cofactor>
</comment>
<dbReference type="InterPro" id="IPR036396">
    <property type="entry name" value="Cyt_P450_sf"/>
</dbReference>
<dbReference type="InterPro" id="IPR017972">
    <property type="entry name" value="Cyt_P450_CS"/>
</dbReference>
<dbReference type="Gene3D" id="1.10.630.10">
    <property type="entry name" value="Cytochrome P450"/>
    <property type="match status" value="1"/>
</dbReference>
<keyword evidence="4" id="KW-0503">Monooxygenase</keyword>
<dbReference type="InterPro" id="IPR050121">
    <property type="entry name" value="Cytochrome_P450_monoxygenase"/>
</dbReference>
<accession>A0A919UH44</accession>
<keyword evidence="3 4" id="KW-0349">Heme</keyword>
<dbReference type="PANTHER" id="PTHR24305:SF166">
    <property type="entry name" value="CYTOCHROME P450 12A4, MITOCHONDRIAL-RELATED"/>
    <property type="match status" value="1"/>
</dbReference>
<dbReference type="GO" id="GO:0005506">
    <property type="term" value="F:iron ion binding"/>
    <property type="evidence" value="ECO:0007669"/>
    <property type="project" value="InterPro"/>
</dbReference>
<evidence type="ECO:0000256" key="4">
    <source>
        <dbReference type="RuleBase" id="RU000461"/>
    </source>
</evidence>
<protein>
    <submittedName>
        <fullName evidence="5">Cytochrome P450</fullName>
    </submittedName>
</protein>
<sequence length="445" mass="49122">MAVLMTQVPKVRLYSNIRALRDPLTFLENVTEKHQGGVVSLQLRPGFAPYLVGDPDLVQQVWHGSRETYLRKGMMWEVMDRLQGTSGIASEGEAWRLSHDVLMPIFTGPTIRAMIPTIAAAVNATLDDLAVRADQPVRLVSEMMEVTHRVFGATFFGSRMSVSQARQVSVGIDASFRAIQSRIAVPGAPDWFPMPGDRRFRQLRAMVDSVVYPVAKRARLEPASTDVISLLAHATDAAGDHVDIELVRNNLVGLSIAGTETTALTLTWALIALAGRPEIAARVQSEVDTVVGHGQRVTPEHLDGLAYTEMVLNETLRLWPPGWMLPRGVVQADVLDGVPMVPGDTVIVSPYLTQRMASLWPDPHRFDPERWAPDAAKQHPYAWFPFGGGVHRCLGRHFFAYEAKLALAAMLARFDVRVDAPKGVAPMVSAALKPRHPVWLHLTPR</sequence>
<dbReference type="InterPro" id="IPR002401">
    <property type="entry name" value="Cyt_P450_E_grp-I"/>
</dbReference>
<dbReference type="EMBL" id="BONQ01000151">
    <property type="protein sequence ID" value="GIG51235.1"/>
    <property type="molecule type" value="Genomic_DNA"/>
</dbReference>
<dbReference type="SUPFAM" id="SSF48264">
    <property type="entry name" value="Cytochrome P450"/>
    <property type="match status" value="1"/>
</dbReference>
<keyword evidence="3 4" id="KW-0479">Metal-binding</keyword>
<evidence type="ECO:0000256" key="1">
    <source>
        <dbReference type="ARBA" id="ARBA00001971"/>
    </source>
</evidence>
<dbReference type="PRINTS" id="PR00385">
    <property type="entry name" value="P450"/>
</dbReference>
<organism evidence="5 6">
    <name type="scientific">Dactylosporangium siamense</name>
    <dbReference type="NCBI Taxonomy" id="685454"/>
    <lineage>
        <taxon>Bacteria</taxon>
        <taxon>Bacillati</taxon>
        <taxon>Actinomycetota</taxon>
        <taxon>Actinomycetes</taxon>
        <taxon>Micromonosporales</taxon>
        <taxon>Micromonosporaceae</taxon>
        <taxon>Dactylosporangium</taxon>
    </lineage>
</organism>
<reference evidence="5" key="1">
    <citation type="submission" date="2021-01" db="EMBL/GenBank/DDBJ databases">
        <title>Whole genome shotgun sequence of Dactylosporangium siamense NBRC 106093.</title>
        <authorList>
            <person name="Komaki H."/>
            <person name="Tamura T."/>
        </authorList>
    </citation>
    <scope>NUCLEOTIDE SEQUENCE</scope>
    <source>
        <strain evidence="5">NBRC 106093</strain>
    </source>
</reference>
<keyword evidence="6" id="KW-1185">Reference proteome</keyword>
<evidence type="ECO:0000313" key="6">
    <source>
        <dbReference type="Proteomes" id="UP000660611"/>
    </source>
</evidence>
<dbReference type="GO" id="GO:0016705">
    <property type="term" value="F:oxidoreductase activity, acting on paired donors, with incorporation or reduction of molecular oxygen"/>
    <property type="evidence" value="ECO:0007669"/>
    <property type="project" value="InterPro"/>
</dbReference>
<dbReference type="InterPro" id="IPR001128">
    <property type="entry name" value="Cyt_P450"/>
</dbReference>